<evidence type="ECO:0000313" key="3">
    <source>
        <dbReference type="EMBL" id="KLT46295.1"/>
    </source>
</evidence>
<dbReference type="AlphaFoldDB" id="A0A0J0XZ03"/>
<dbReference type="Pfam" id="PF16589">
    <property type="entry name" value="BRCT_2"/>
    <property type="match status" value="1"/>
</dbReference>
<evidence type="ECO:0000259" key="2">
    <source>
        <dbReference type="PROSITE" id="PS50172"/>
    </source>
</evidence>
<protein>
    <recommendedName>
        <fullName evidence="2">BRCT domain-containing protein</fullName>
    </recommendedName>
</protein>
<dbReference type="GO" id="GO:0005634">
    <property type="term" value="C:nucleus"/>
    <property type="evidence" value="ECO:0007669"/>
    <property type="project" value="TreeGrafter"/>
</dbReference>
<dbReference type="SMART" id="SM00292">
    <property type="entry name" value="BRCT"/>
    <property type="match status" value="1"/>
</dbReference>
<evidence type="ECO:0000313" key="4">
    <source>
        <dbReference type="Proteomes" id="UP000053611"/>
    </source>
</evidence>
<reference evidence="3 4" key="1">
    <citation type="submission" date="2015-03" db="EMBL/GenBank/DDBJ databases">
        <title>Genomics and transcriptomics of the oil-accumulating basidiomycete yeast T. oleaginosus allow insights into substrate utilization and the diverse evolutionary trajectories of mating systems in fungi.</title>
        <authorList>
            <consortium name="DOE Joint Genome Institute"/>
            <person name="Kourist R."/>
            <person name="Kracht O."/>
            <person name="Bracharz F."/>
            <person name="Lipzen A."/>
            <person name="Nolan M."/>
            <person name="Ohm R."/>
            <person name="Grigoriev I."/>
            <person name="Sun S."/>
            <person name="Heitman J."/>
            <person name="Bruck T."/>
            <person name="Nowrousian M."/>
        </authorList>
    </citation>
    <scope>NUCLEOTIDE SEQUENCE [LARGE SCALE GENOMIC DNA]</scope>
    <source>
        <strain evidence="3 4">IBC0246</strain>
    </source>
</reference>
<accession>A0A0J0XZ03</accession>
<proteinExistence type="predicted"/>
<dbReference type="GO" id="GO:0003887">
    <property type="term" value="F:DNA-directed DNA polymerase activity"/>
    <property type="evidence" value="ECO:0007669"/>
    <property type="project" value="TreeGrafter"/>
</dbReference>
<dbReference type="Proteomes" id="UP000053611">
    <property type="component" value="Unassembled WGS sequence"/>
</dbReference>
<dbReference type="PANTHER" id="PTHR45990">
    <property type="entry name" value="DNA REPAIR PROTEIN REV1"/>
    <property type="match status" value="1"/>
</dbReference>
<dbReference type="EMBL" id="KQ087178">
    <property type="protein sequence ID" value="KLT46295.1"/>
    <property type="molecule type" value="Genomic_DNA"/>
</dbReference>
<organism evidence="3 4">
    <name type="scientific">Cutaneotrichosporon oleaginosum</name>
    <dbReference type="NCBI Taxonomy" id="879819"/>
    <lineage>
        <taxon>Eukaryota</taxon>
        <taxon>Fungi</taxon>
        <taxon>Dikarya</taxon>
        <taxon>Basidiomycota</taxon>
        <taxon>Agaricomycotina</taxon>
        <taxon>Tremellomycetes</taxon>
        <taxon>Trichosporonales</taxon>
        <taxon>Trichosporonaceae</taxon>
        <taxon>Cutaneotrichosporon</taxon>
    </lineage>
</organism>
<dbReference type="STRING" id="879819.A0A0J0XZ03"/>
<gene>
    <name evidence="3" type="ORF">CC85DRAFT_281941</name>
</gene>
<dbReference type="PROSITE" id="PS50172">
    <property type="entry name" value="BRCT"/>
    <property type="match status" value="1"/>
</dbReference>
<dbReference type="GO" id="GO:0017125">
    <property type="term" value="F:deoxycytidyl transferase activity"/>
    <property type="evidence" value="ECO:0007669"/>
    <property type="project" value="TreeGrafter"/>
</dbReference>
<sequence>MPHHPPSSPDIVAISPPPSFPTRPPKRRRTSSVPSDPSAPPPAQPLASSSKASRKPSSSISSLRKKVSVTAPNSRARVTERMLNTLDSAKNPITHSDAFARTAHVQSCSTGHQQRGADRGFWASARSEGLSTAGVSESATYWSVRTAKVEAQGRAKTNSILAGCTIAINGHTGPVSNLQLQNLITSNGGRFAPHQHSGCTHVVAERLAGGKTQKIINGAGGRGASRRAKIVKVQWVLDSVAAGKRLSEAGYMVISDPSQNSLFTTLGVKPKAEMRVNVQKDEE</sequence>
<keyword evidence="4" id="KW-1185">Reference proteome</keyword>
<evidence type="ECO:0000256" key="1">
    <source>
        <dbReference type="SAM" id="MobiDB-lite"/>
    </source>
</evidence>
<dbReference type="GO" id="GO:0042276">
    <property type="term" value="P:error-prone translesion synthesis"/>
    <property type="evidence" value="ECO:0007669"/>
    <property type="project" value="TreeGrafter"/>
</dbReference>
<dbReference type="PANTHER" id="PTHR45990:SF1">
    <property type="entry name" value="DNA REPAIR PROTEIN REV1"/>
    <property type="match status" value="1"/>
</dbReference>
<feature type="compositionally biased region" description="Low complexity" evidence="1">
    <location>
        <begin position="45"/>
        <end position="62"/>
    </location>
</feature>
<dbReference type="OrthoDB" id="427711at2759"/>
<dbReference type="InterPro" id="IPR036420">
    <property type="entry name" value="BRCT_dom_sf"/>
</dbReference>
<dbReference type="Gene3D" id="3.40.50.10190">
    <property type="entry name" value="BRCT domain"/>
    <property type="match status" value="1"/>
</dbReference>
<name>A0A0J0XZ03_9TREE</name>
<dbReference type="RefSeq" id="XP_018282786.1">
    <property type="nucleotide sequence ID" value="XM_018421788.1"/>
</dbReference>
<feature type="domain" description="BRCT" evidence="2">
    <location>
        <begin position="156"/>
        <end position="253"/>
    </location>
</feature>
<dbReference type="SUPFAM" id="SSF52113">
    <property type="entry name" value="BRCT domain"/>
    <property type="match status" value="1"/>
</dbReference>
<dbReference type="InterPro" id="IPR001357">
    <property type="entry name" value="BRCT_dom"/>
</dbReference>
<dbReference type="GO" id="GO:0070987">
    <property type="term" value="P:error-free translesion synthesis"/>
    <property type="evidence" value="ECO:0007669"/>
    <property type="project" value="TreeGrafter"/>
</dbReference>
<dbReference type="GeneID" id="28982391"/>
<feature type="region of interest" description="Disordered" evidence="1">
    <location>
        <begin position="1"/>
        <end position="76"/>
    </location>
</feature>